<evidence type="ECO:0000313" key="1">
    <source>
        <dbReference type="EMBL" id="GFX98589.1"/>
    </source>
</evidence>
<name>A0A8X6RTJ5_TRICX</name>
<reference evidence="1" key="1">
    <citation type="submission" date="2020-08" db="EMBL/GenBank/DDBJ databases">
        <title>Multicomponent nature underlies the extraordinary mechanical properties of spider dragline silk.</title>
        <authorList>
            <person name="Kono N."/>
            <person name="Nakamura H."/>
            <person name="Mori M."/>
            <person name="Yoshida Y."/>
            <person name="Ohtoshi R."/>
            <person name="Malay A.D."/>
            <person name="Moran D.A.P."/>
            <person name="Tomita M."/>
            <person name="Numata K."/>
            <person name="Arakawa K."/>
        </authorList>
    </citation>
    <scope>NUCLEOTIDE SEQUENCE</scope>
</reference>
<sequence length="68" mass="8000">MDSWSACHEFEPSTAEDPPCRGGRYTLNAYVESETSSRWYVERRGKCQFRCRPRHMTVVQNIRSSSLR</sequence>
<dbReference type="EMBL" id="BMAU01021203">
    <property type="protein sequence ID" value="GFX98589.1"/>
    <property type="molecule type" value="Genomic_DNA"/>
</dbReference>
<dbReference type="Proteomes" id="UP000887159">
    <property type="component" value="Unassembled WGS sequence"/>
</dbReference>
<dbReference type="AlphaFoldDB" id="A0A8X6RTJ5"/>
<keyword evidence="2" id="KW-1185">Reference proteome</keyword>
<comment type="caution">
    <text evidence="1">The sequence shown here is derived from an EMBL/GenBank/DDBJ whole genome shotgun (WGS) entry which is preliminary data.</text>
</comment>
<proteinExistence type="predicted"/>
<gene>
    <name evidence="1" type="ORF">TNCV_1501671</name>
</gene>
<evidence type="ECO:0000313" key="2">
    <source>
        <dbReference type="Proteomes" id="UP000887159"/>
    </source>
</evidence>
<organism evidence="1 2">
    <name type="scientific">Trichonephila clavipes</name>
    <name type="common">Golden silk orbweaver</name>
    <name type="synonym">Nephila clavipes</name>
    <dbReference type="NCBI Taxonomy" id="2585209"/>
    <lineage>
        <taxon>Eukaryota</taxon>
        <taxon>Metazoa</taxon>
        <taxon>Ecdysozoa</taxon>
        <taxon>Arthropoda</taxon>
        <taxon>Chelicerata</taxon>
        <taxon>Arachnida</taxon>
        <taxon>Araneae</taxon>
        <taxon>Araneomorphae</taxon>
        <taxon>Entelegynae</taxon>
        <taxon>Araneoidea</taxon>
        <taxon>Nephilidae</taxon>
        <taxon>Trichonephila</taxon>
    </lineage>
</organism>
<accession>A0A8X6RTJ5</accession>
<protein>
    <submittedName>
        <fullName evidence="1">Uncharacterized protein</fullName>
    </submittedName>
</protein>